<feature type="domain" description="EF-hand" evidence="4">
    <location>
        <begin position="92"/>
        <end position="127"/>
    </location>
</feature>
<keyword evidence="2" id="KW-0677">Repeat</keyword>
<keyword evidence="3" id="KW-0106">Calcium</keyword>
<evidence type="ECO:0000256" key="1">
    <source>
        <dbReference type="ARBA" id="ARBA00020786"/>
    </source>
</evidence>
<organism evidence="5 6">
    <name type="scientific">Clonostachys solani</name>
    <dbReference type="NCBI Taxonomy" id="160281"/>
    <lineage>
        <taxon>Eukaryota</taxon>
        <taxon>Fungi</taxon>
        <taxon>Dikarya</taxon>
        <taxon>Ascomycota</taxon>
        <taxon>Pezizomycotina</taxon>
        <taxon>Sordariomycetes</taxon>
        <taxon>Hypocreomycetidae</taxon>
        <taxon>Hypocreales</taxon>
        <taxon>Bionectriaceae</taxon>
        <taxon>Clonostachys</taxon>
    </lineage>
</organism>
<evidence type="ECO:0000313" key="6">
    <source>
        <dbReference type="Proteomes" id="UP000775872"/>
    </source>
</evidence>
<dbReference type="InterPro" id="IPR050230">
    <property type="entry name" value="CALM/Myosin/TropC-like"/>
</dbReference>
<evidence type="ECO:0000256" key="3">
    <source>
        <dbReference type="ARBA" id="ARBA00022837"/>
    </source>
</evidence>
<feature type="domain" description="EF-hand" evidence="4">
    <location>
        <begin position="128"/>
        <end position="160"/>
    </location>
</feature>
<dbReference type="GO" id="GO:0005509">
    <property type="term" value="F:calcium ion binding"/>
    <property type="evidence" value="ECO:0007669"/>
    <property type="project" value="InterPro"/>
</dbReference>
<dbReference type="Proteomes" id="UP000775872">
    <property type="component" value="Unassembled WGS sequence"/>
</dbReference>
<proteinExistence type="predicted"/>
<dbReference type="PROSITE" id="PS00018">
    <property type="entry name" value="EF_HAND_1"/>
    <property type="match status" value="4"/>
</dbReference>
<sequence>MAVSAYQALDGINEKQVTDLKEIFDLFLHIQDTDKDGQITAAELGEVMRALGQNPTDSELQTIIDEADLDNNGALEFSDFVRLMSDKIKPTNPEDELWDVFVMLDRNGDGRVSKEELREAMAVLAKGVSEADLNEMLQAADEDDDGHISYEEFVKVMKTT</sequence>
<dbReference type="Gene3D" id="1.10.238.10">
    <property type="entry name" value="EF-hand"/>
    <property type="match status" value="2"/>
</dbReference>
<dbReference type="InterPro" id="IPR018247">
    <property type="entry name" value="EF_Hand_1_Ca_BS"/>
</dbReference>
<dbReference type="InterPro" id="IPR011992">
    <property type="entry name" value="EF-hand-dom_pair"/>
</dbReference>
<dbReference type="PANTHER" id="PTHR23048:SF0">
    <property type="entry name" value="CALMODULIN LIKE 3"/>
    <property type="match status" value="1"/>
</dbReference>
<dbReference type="EMBL" id="CABFOC020000045">
    <property type="protein sequence ID" value="CAH0053925.1"/>
    <property type="molecule type" value="Genomic_DNA"/>
</dbReference>
<evidence type="ECO:0000259" key="4">
    <source>
        <dbReference type="PROSITE" id="PS50222"/>
    </source>
</evidence>
<dbReference type="Pfam" id="PF13499">
    <property type="entry name" value="EF-hand_7"/>
    <property type="match status" value="2"/>
</dbReference>
<name>A0A9N9ZCY7_9HYPO</name>
<dbReference type="PANTHER" id="PTHR23048">
    <property type="entry name" value="MYOSIN LIGHT CHAIN 1, 3"/>
    <property type="match status" value="1"/>
</dbReference>
<protein>
    <recommendedName>
        <fullName evidence="1">Calmodulin</fullName>
    </recommendedName>
</protein>
<comment type="caution">
    <text evidence="5">The sequence shown here is derived from an EMBL/GenBank/DDBJ whole genome shotgun (WGS) entry which is preliminary data.</text>
</comment>
<accession>A0A9N9ZCY7</accession>
<keyword evidence="6" id="KW-1185">Reference proteome</keyword>
<dbReference type="InterPro" id="IPR002048">
    <property type="entry name" value="EF_hand_dom"/>
</dbReference>
<dbReference type="PROSITE" id="PS50222">
    <property type="entry name" value="EF_HAND_2"/>
    <property type="match status" value="4"/>
</dbReference>
<gene>
    <name evidence="5" type="ORF">CSOL1703_00005808</name>
</gene>
<dbReference type="GO" id="GO:0016460">
    <property type="term" value="C:myosin II complex"/>
    <property type="evidence" value="ECO:0007669"/>
    <property type="project" value="TreeGrafter"/>
</dbReference>
<feature type="domain" description="EF-hand" evidence="4">
    <location>
        <begin position="19"/>
        <end position="54"/>
    </location>
</feature>
<dbReference type="SUPFAM" id="SSF47473">
    <property type="entry name" value="EF-hand"/>
    <property type="match status" value="1"/>
</dbReference>
<dbReference type="SMART" id="SM00054">
    <property type="entry name" value="EFh"/>
    <property type="match status" value="4"/>
</dbReference>
<evidence type="ECO:0000256" key="2">
    <source>
        <dbReference type="ARBA" id="ARBA00022737"/>
    </source>
</evidence>
<evidence type="ECO:0000313" key="5">
    <source>
        <dbReference type="EMBL" id="CAH0053925.1"/>
    </source>
</evidence>
<reference evidence="5" key="1">
    <citation type="submission" date="2021-10" db="EMBL/GenBank/DDBJ databases">
        <authorList>
            <person name="Piombo E."/>
        </authorList>
    </citation>
    <scope>NUCLEOTIDE SEQUENCE</scope>
</reference>
<dbReference type="AlphaFoldDB" id="A0A9N9ZCY7"/>
<dbReference type="FunFam" id="1.10.238.10:FF:000527">
    <property type="entry name" value="Calmodulin-3"/>
    <property type="match status" value="1"/>
</dbReference>
<dbReference type="CDD" id="cd00051">
    <property type="entry name" value="EFh"/>
    <property type="match status" value="2"/>
</dbReference>
<feature type="domain" description="EF-hand" evidence="4">
    <location>
        <begin position="55"/>
        <end position="90"/>
    </location>
</feature>
<dbReference type="OrthoDB" id="343296at2759"/>